<evidence type="ECO:0000313" key="2">
    <source>
        <dbReference type="EMBL" id="EKC22563.1"/>
    </source>
</evidence>
<dbReference type="PANTHER" id="PTHR24104">
    <property type="entry name" value="E3 UBIQUITIN-PROTEIN LIGASE NHLRC1-RELATED"/>
    <property type="match status" value="1"/>
</dbReference>
<dbReference type="PANTHER" id="PTHR24104:SF25">
    <property type="entry name" value="PROTEIN LIN-41"/>
    <property type="match status" value="1"/>
</dbReference>
<organism evidence="2">
    <name type="scientific">Magallana gigas</name>
    <name type="common">Pacific oyster</name>
    <name type="synonym">Crassostrea gigas</name>
    <dbReference type="NCBI Taxonomy" id="29159"/>
    <lineage>
        <taxon>Eukaryota</taxon>
        <taxon>Metazoa</taxon>
        <taxon>Spiralia</taxon>
        <taxon>Lophotrochozoa</taxon>
        <taxon>Mollusca</taxon>
        <taxon>Bivalvia</taxon>
        <taxon>Autobranchia</taxon>
        <taxon>Pteriomorphia</taxon>
        <taxon>Ostreida</taxon>
        <taxon>Ostreoidea</taxon>
        <taxon>Ostreidae</taxon>
        <taxon>Magallana</taxon>
    </lineage>
</organism>
<proteinExistence type="predicted"/>
<dbReference type="InParanoid" id="K1PLJ7"/>
<dbReference type="GO" id="GO:0043161">
    <property type="term" value="P:proteasome-mediated ubiquitin-dependent protein catabolic process"/>
    <property type="evidence" value="ECO:0007669"/>
    <property type="project" value="TreeGrafter"/>
</dbReference>
<gene>
    <name evidence="2" type="ORF">CGI_10002033</name>
</gene>
<name>K1PLJ7_MAGGI</name>
<protein>
    <submittedName>
        <fullName evidence="2">Tripartite motif-containing protein 2</fullName>
    </submittedName>
</protein>
<dbReference type="AlphaFoldDB" id="K1PLJ7"/>
<accession>K1PLJ7</accession>
<evidence type="ECO:0000256" key="1">
    <source>
        <dbReference type="ARBA" id="ARBA00022737"/>
    </source>
</evidence>
<dbReference type="Gene3D" id="2.120.10.30">
    <property type="entry name" value="TolB, C-terminal domain"/>
    <property type="match status" value="1"/>
</dbReference>
<dbReference type="GO" id="GO:0000209">
    <property type="term" value="P:protein polyubiquitination"/>
    <property type="evidence" value="ECO:0007669"/>
    <property type="project" value="TreeGrafter"/>
</dbReference>
<dbReference type="InterPro" id="IPR001258">
    <property type="entry name" value="NHL_repeat"/>
</dbReference>
<dbReference type="GO" id="GO:0061630">
    <property type="term" value="F:ubiquitin protein ligase activity"/>
    <property type="evidence" value="ECO:0007669"/>
    <property type="project" value="TreeGrafter"/>
</dbReference>
<dbReference type="SUPFAM" id="SSF101898">
    <property type="entry name" value="NHL repeat"/>
    <property type="match status" value="1"/>
</dbReference>
<keyword evidence="1" id="KW-0677">Repeat</keyword>
<dbReference type="EMBL" id="JH817456">
    <property type="protein sequence ID" value="EKC22563.1"/>
    <property type="molecule type" value="Genomic_DNA"/>
</dbReference>
<reference evidence="2" key="1">
    <citation type="journal article" date="2012" name="Nature">
        <title>The oyster genome reveals stress adaptation and complexity of shell formation.</title>
        <authorList>
            <person name="Zhang G."/>
            <person name="Fang X."/>
            <person name="Guo X."/>
            <person name="Li L."/>
            <person name="Luo R."/>
            <person name="Xu F."/>
            <person name="Yang P."/>
            <person name="Zhang L."/>
            <person name="Wang X."/>
            <person name="Qi H."/>
            <person name="Xiong Z."/>
            <person name="Que H."/>
            <person name="Xie Y."/>
            <person name="Holland P.W."/>
            <person name="Paps J."/>
            <person name="Zhu Y."/>
            <person name="Wu F."/>
            <person name="Chen Y."/>
            <person name="Wang J."/>
            <person name="Peng C."/>
            <person name="Meng J."/>
            <person name="Yang L."/>
            <person name="Liu J."/>
            <person name="Wen B."/>
            <person name="Zhang N."/>
            <person name="Huang Z."/>
            <person name="Zhu Q."/>
            <person name="Feng Y."/>
            <person name="Mount A."/>
            <person name="Hedgecock D."/>
            <person name="Xu Z."/>
            <person name="Liu Y."/>
            <person name="Domazet-Loso T."/>
            <person name="Du Y."/>
            <person name="Sun X."/>
            <person name="Zhang S."/>
            <person name="Liu B."/>
            <person name="Cheng P."/>
            <person name="Jiang X."/>
            <person name="Li J."/>
            <person name="Fan D."/>
            <person name="Wang W."/>
            <person name="Fu W."/>
            <person name="Wang T."/>
            <person name="Wang B."/>
            <person name="Zhang J."/>
            <person name="Peng Z."/>
            <person name="Li Y."/>
            <person name="Li N."/>
            <person name="Wang J."/>
            <person name="Chen M."/>
            <person name="He Y."/>
            <person name="Tan F."/>
            <person name="Song X."/>
            <person name="Zheng Q."/>
            <person name="Huang R."/>
            <person name="Yang H."/>
            <person name="Du X."/>
            <person name="Chen L."/>
            <person name="Yang M."/>
            <person name="Gaffney P.M."/>
            <person name="Wang S."/>
            <person name="Luo L."/>
            <person name="She Z."/>
            <person name="Ming Y."/>
            <person name="Huang W."/>
            <person name="Zhang S."/>
            <person name="Huang B."/>
            <person name="Zhang Y."/>
            <person name="Qu T."/>
            <person name="Ni P."/>
            <person name="Miao G."/>
            <person name="Wang J."/>
            <person name="Wang Q."/>
            <person name="Steinberg C.E."/>
            <person name="Wang H."/>
            <person name="Li N."/>
            <person name="Qian L."/>
            <person name="Zhang G."/>
            <person name="Li Y."/>
            <person name="Yang H."/>
            <person name="Liu X."/>
            <person name="Wang J."/>
            <person name="Yin Y."/>
            <person name="Wang J."/>
        </authorList>
    </citation>
    <scope>NUCLEOTIDE SEQUENCE [LARGE SCALE GENOMIC DNA]</scope>
    <source>
        <strain evidence="2">05x7-T-G4-1.051#20</strain>
    </source>
</reference>
<sequence length="153" mass="17498">MYRAISKRTKIVRYHGYIEKQIIQVDGKTDLYSPGHYTKYVTENRNLDICVADNGAGAVVVVTKAGKLRFRYTGLSSRKRKFDPVGIASDSQCRILTSDFDDNCIHVLDQDGKFLCLIDNCELDRPWGLCVDTKDNLFVAEFSGKVKRIQYYK</sequence>
<dbReference type="PROSITE" id="PS51125">
    <property type="entry name" value="NHL"/>
    <property type="match status" value="1"/>
</dbReference>
<dbReference type="GO" id="GO:0008270">
    <property type="term" value="F:zinc ion binding"/>
    <property type="evidence" value="ECO:0007669"/>
    <property type="project" value="UniProtKB-KW"/>
</dbReference>
<dbReference type="InterPro" id="IPR011042">
    <property type="entry name" value="6-blade_b-propeller_TolB-like"/>
</dbReference>
<dbReference type="HOGENOM" id="CLU_007742_4_1_1"/>
<dbReference type="InterPro" id="IPR050952">
    <property type="entry name" value="TRIM-NHL_E3_ligases"/>
</dbReference>